<dbReference type="OrthoDB" id="9798254at2"/>
<dbReference type="EMBL" id="PVXM01000001">
    <property type="protein sequence ID" value="PRR76188.1"/>
    <property type="molecule type" value="Genomic_DNA"/>
</dbReference>
<gene>
    <name evidence="2" type="ORF">MOHU_00320</name>
</gene>
<name>A0A2T0AYV0_9FIRM</name>
<dbReference type="PANTHER" id="PTHR34107:SF4">
    <property type="entry name" value="SLL1222 PROTEIN"/>
    <property type="match status" value="1"/>
</dbReference>
<comment type="caution">
    <text evidence="2">The sequence shown here is derived from an EMBL/GenBank/DDBJ whole genome shotgun (WGS) entry which is preliminary data.</text>
</comment>
<dbReference type="AlphaFoldDB" id="A0A2T0AYV0"/>
<evidence type="ECO:0000259" key="1">
    <source>
        <dbReference type="Pfam" id="PF05685"/>
    </source>
</evidence>
<dbReference type="Gene3D" id="3.90.1570.10">
    <property type="entry name" value="tt1808, chain A"/>
    <property type="match status" value="1"/>
</dbReference>
<dbReference type="Proteomes" id="UP000238415">
    <property type="component" value="Unassembled WGS sequence"/>
</dbReference>
<dbReference type="InterPro" id="IPR012296">
    <property type="entry name" value="Nuclease_put_TT1808"/>
</dbReference>
<dbReference type="Pfam" id="PF05685">
    <property type="entry name" value="Uma2"/>
    <property type="match status" value="1"/>
</dbReference>
<protein>
    <recommendedName>
        <fullName evidence="1">Putative restriction endonuclease domain-containing protein</fullName>
    </recommendedName>
</protein>
<dbReference type="SUPFAM" id="SSF52980">
    <property type="entry name" value="Restriction endonuclease-like"/>
    <property type="match status" value="1"/>
</dbReference>
<dbReference type="InterPro" id="IPR008538">
    <property type="entry name" value="Uma2"/>
</dbReference>
<evidence type="ECO:0000313" key="2">
    <source>
        <dbReference type="EMBL" id="PRR76188.1"/>
    </source>
</evidence>
<organism evidence="2 3">
    <name type="scientific">Neomoorella humiferrea</name>
    <dbReference type="NCBI Taxonomy" id="676965"/>
    <lineage>
        <taxon>Bacteria</taxon>
        <taxon>Bacillati</taxon>
        <taxon>Bacillota</taxon>
        <taxon>Clostridia</taxon>
        <taxon>Neomoorellales</taxon>
        <taxon>Neomoorellaceae</taxon>
        <taxon>Neomoorella</taxon>
    </lineage>
</organism>
<sequence length="193" mass="22204">MSLAFKEVAVAGNLTYDDYVLFPEDGRRHELIGGEHYMTPAPTTVHQGFLAKLFHVLYQHVTANRLGQVFFAPVDVVLSPQDVVQPDLIFISNDRRHRLTPKNVQGAPDLVVEIISEASRRLDKKLKRNLYARYDVLEYWLFDPELQEVEIYRRDAENRLVKEAEYEEQGTITSPLLPGLIINIEALWPETNS</sequence>
<evidence type="ECO:0000313" key="3">
    <source>
        <dbReference type="Proteomes" id="UP000238415"/>
    </source>
</evidence>
<reference evidence="2 3" key="1">
    <citation type="submission" date="2018-03" db="EMBL/GenBank/DDBJ databases">
        <title>Genome sequence of Moorella humiferrea DSM 23265.</title>
        <authorList>
            <person name="Poehlein A."/>
            <person name="Daniel R."/>
        </authorList>
    </citation>
    <scope>NUCLEOTIDE SEQUENCE [LARGE SCALE GENOMIC DNA]</scope>
    <source>
        <strain evidence="2 3">DSM 23265</strain>
    </source>
</reference>
<dbReference type="CDD" id="cd06260">
    <property type="entry name" value="DUF820-like"/>
    <property type="match status" value="1"/>
</dbReference>
<dbReference type="PANTHER" id="PTHR34107">
    <property type="entry name" value="SLL0198 PROTEIN-RELATED"/>
    <property type="match status" value="1"/>
</dbReference>
<proteinExistence type="predicted"/>
<feature type="domain" description="Putative restriction endonuclease" evidence="1">
    <location>
        <begin position="17"/>
        <end position="184"/>
    </location>
</feature>
<accession>A0A2T0AYV0</accession>
<dbReference type="InterPro" id="IPR011335">
    <property type="entry name" value="Restrct_endonuc-II-like"/>
</dbReference>
<keyword evidence="3" id="KW-1185">Reference proteome</keyword>
<dbReference type="RefSeq" id="WP_106004087.1">
    <property type="nucleotide sequence ID" value="NZ_CP136419.1"/>
</dbReference>